<sequence length="685" mass="78319">MSSVVQRVAALFNLWKRIPGDKPRDRFDLSLSSGPTTRPLSTTSGSSSGAQPEASNKPEPGSSESRSWIFGQVLDPRSRYIRAWNRLFLVSRGLSLAIDPLFLYVVSIDEDSTCLHVDGWFAALVTILRAAIDVMLLWHVRLQLKLAFVSKKSLVVGRGKLVWDGKKVALHYIQQREGFLCDVLVMLPIMEVLIWLIVPGMITKRNQGIHMMSLVLFVFILQYLPKVSHLVLLMRRMQHVTGYIFSSAWWGFVLNLTAYFIASHVAGACWYLLGLQRIETCMHVQLEKKGFRSSWLGCHKPISFGHAPVKGSTTSPLSINSAAFISCISNYTNTFSYGIYQPTIPLALTRNWLERISYPIFWGLMTLSSFGNLEPTNHVPEVAFSIIVITCGLLLFTLLIGNIQMFLYSMTSKKEEMQLKMRDLEHWMKRRQLPTRLRHRVRHYERQKWASTRGVDEHAMVCDLPDGIKRDIKRHLCLDLVPLFGQMDEVVLDNICDRVKPILYIKDEIIMREGDPVLRMLFMVRGQLESVYRVGKSKMSIVTLGPGNFCGEELLPWCLYRSSDTIASLPPSIATISCLESVEAFGLEAEDLKYVTQNFQHTFINEKLRHTTRYYSPGWRTWAAVNIQLAWRRYKYHKALALDMPRQGGFVRKASEASLRKDLLRMYAAMMVSPKPRDATALQRV</sequence>
<gene>
    <name evidence="12" type="primary">SmCNGC4_1</name>
    <name evidence="12" type="ORF">SELMODRAFT_84488</name>
</gene>
<dbReference type="GO" id="GO:0034220">
    <property type="term" value="P:monoatomic ion transmembrane transport"/>
    <property type="evidence" value="ECO:0007669"/>
    <property type="project" value="UniProtKB-KW"/>
</dbReference>
<comment type="similarity">
    <text evidence="3">Belongs to the cyclic nucleotide-gated cation channel (TC 1.A.1.5) family.</text>
</comment>
<feature type="transmembrane region" description="Helical" evidence="10">
    <location>
        <begin position="87"/>
        <end position="107"/>
    </location>
</feature>
<keyword evidence="7" id="KW-0406">Ion transport</keyword>
<evidence type="ECO:0000256" key="4">
    <source>
        <dbReference type="ARBA" id="ARBA00022692"/>
    </source>
</evidence>
<evidence type="ECO:0000256" key="9">
    <source>
        <dbReference type="SAM" id="MobiDB-lite"/>
    </source>
</evidence>
<dbReference type="InterPro" id="IPR018490">
    <property type="entry name" value="cNMP-bd_dom_sf"/>
</dbReference>
<dbReference type="PROSITE" id="PS50042">
    <property type="entry name" value="CNMP_BINDING_3"/>
    <property type="match status" value="1"/>
</dbReference>
<evidence type="ECO:0000313" key="12">
    <source>
        <dbReference type="EMBL" id="EFJ33072.1"/>
    </source>
</evidence>
<keyword evidence="7" id="KW-1071">Ligand-gated ion channel</keyword>
<dbReference type="Proteomes" id="UP000001514">
    <property type="component" value="Unassembled WGS sequence"/>
</dbReference>
<feature type="transmembrane region" description="Helical" evidence="10">
    <location>
        <begin position="179"/>
        <end position="202"/>
    </location>
</feature>
<evidence type="ECO:0000256" key="6">
    <source>
        <dbReference type="ARBA" id="ARBA00023136"/>
    </source>
</evidence>
<dbReference type="CDD" id="cd00038">
    <property type="entry name" value="CAP_ED"/>
    <property type="match status" value="1"/>
</dbReference>
<name>D8R498_SELML</name>
<dbReference type="OMA" id="EMEFIRD"/>
<dbReference type="FunFam" id="1.10.287.630:FF:000003">
    <property type="entry name" value="Cyclic nucleotide-gated ion channel 1"/>
    <property type="match status" value="1"/>
</dbReference>
<organism evidence="13">
    <name type="scientific">Selaginella moellendorffii</name>
    <name type="common">Spikemoss</name>
    <dbReference type="NCBI Taxonomy" id="88036"/>
    <lineage>
        <taxon>Eukaryota</taxon>
        <taxon>Viridiplantae</taxon>
        <taxon>Streptophyta</taxon>
        <taxon>Embryophyta</taxon>
        <taxon>Tracheophyta</taxon>
        <taxon>Lycopodiopsida</taxon>
        <taxon>Selaginellales</taxon>
        <taxon>Selaginellaceae</taxon>
        <taxon>Selaginella</taxon>
    </lineage>
</organism>
<keyword evidence="6 10" id="KW-0472">Membrane</keyword>
<evidence type="ECO:0000256" key="5">
    <source>
        <dbReference type="ARBA" id="ARBA00022989"/>
    </source>
</evidence>
<dbReference type="FunCoup" id="D8R498">
    <property type="interactions" value="278"/>
</dbReference>
<evidence type="ECO:0000256" key="10">
    <source>
        <dbReference type="SAM" id="Phobius"/>
    </source>
</evidence>
<evidence type="ECO:0000313" key="13">
    <source>
        <dbReference type="Proteomes" id="UP000001514"/>
    </source>
</evidence>
<keyword evidence="5 10" id="KW-1133">Transmembrane helix</keyword>
<keyword evidence="4 10" id="KW-0812">Transmembrane</keyword>
<feature type="domain" description="Cyclic nucleotide-binding" evidence="11">
    <location>
        <begin position="483"/>
        <end position="595"/>
    </location>
</feature>
<dbReference type="InterPro" id="IPR014710">
    <property type="entry name" value="RmlC-like_jellyroll"/>
</dbReference>
<evidence type="ECO:0000256" key="3">
    <source>
        <dbReference type="ARBA" id="ARBA00010486"/>
    </source>
</evidence>
<dbReference type="Gene3D" id="1.10.287.630">
    <property type="entry name" value="Helix hairpin bin"/>
    <property type="match status" value="1"/>
</dbReference>
<dbReference type="GO" id="GO:0012505">
    <property type="term" value="C:endomembrane system"/>
    <property type="evidence" value="ECO:0007669"/>
    <property type="project" value="UniProtKB-SubCell"/>
</dbReference>
<evidence type="ECO:0000256" key="1">
    <source>
        <dbReference type="ARBA" id="ARBA00004141"/>
    </source>
</evidence>
<dbReference type="Gramene" id="EFJ33072">
    <property type="protein sequence ID" value="EFJ33072"/>
    <property type="gene ID" value="SELMODRAFT_84488"/>
</dbReference>
<protein>
    <submittedName>
        <fullName evidence="12">Uncharacterized protein SmCNGC4_1</fullName>
    </submittedName>
</protein>
<comment type="subcellular location">
    <subcellularLocation>
        <location evidence="2">Endomembrane system</location>
    </subcellularLocation>
    <subcellularLocation>
        <location evidence="1">Membrane</location>
        <topology evidence="1">Multi-pass membrane protein</topology>
    </subcellularLocation>
</comment>
<dbReference type="PANTHER" id="PTHR45651">
    <property type="entry name" value="CYCLIC NUCLEOTIDE-GATED ION CHANNEL 15-RELATED-RELATED"/>
    <property type="match status" value="1"/>
</dbReference>
<dbReference type="EMBL" id="GL377571">
    <property type="protein sequence ID" value="EFJ33072.1"/>
    <property type="molecule type" value="Genomic_DNA"/>
</dbReference>
<dbReference type="GO" id="GO:0016020">
    <property type="term" value="C:membrane"/>
    <property type="evidence" value="ECO:0007669"/>
    <property type="project" value="UniProtKB-SubCell"/>
</dbReference>
<evidence type="ECO:0000256" key="2">
    <source>
        <dbReference type="ARBA" id="ARBA00004308"/>
    </source>
</evidence>
<dbReference type="SUPFAM" id="SSF51206">
    <property type="entry name" value="cAMP-binding domain-like"/>
    <property type="match status" value="1"/>
</dbReference>
<feature type="transmembrane region" description="Helical" evidence="10">
    <location>
        <begin position="382"/>
        <end position="408"/>
    </location>
</feature>
<feature type="transmembrane region" description="Helical" evidence="10">
    <location>
        <begin position="119"/>
        <end position="138"/>
    </location>
</feature>
<reference evidence="12 13" key="1">
    <citation type="journal article" date="2011" name="Science">
        <title>The Selaginella genome identifies genetic changes associated with the evolution of vascular plants.</title>
        <authorList>
            <person name="Banks J.A."/>
            <person name="Nishiyama T."/>
            <person name="Hasebe M."/>
            <person name="Bowman J.L."/>
            <person name="Gribskov M."/>
            <person name="dePamphilis C."/>
            <person name="Albert V.A."/>
            <person name="Aono N."/>
            <person name="Aoyama T."/>
            <person name="Ambrose B.A."/>
            <person name="Ashton N.W."/>
            <person name="Axtell M.J."/>
            <person name="Barker E."/>
            <person name="Barker M.S."/>
            <person name="Bennetzen J.L."/>
            <person name="Bonawitz N.D."/>
            <person name="Chapple C."/>
            <person name="Cheng C."/>
            <person name="Correa L.G."/>
            <person name="Dacre M."/>
            <person name="DeBarry J."/>
            <person name="Dreyer I."/>
            <person name="Elias M."/>
            <person name="Engstrom E.M."/>
            <person name="Estelle M."/>
            <person name="Feng L."/>
            <person name="Finet C."/>
            <person name="Floyd S.K."/>
            <person name="Frommer W.B."/>
            <person name="Fujita T."/>
            <person name="Gramzow L."/>
            <person name="Gutensohn M."/>
            <person name="Harholt J."/>
            <person name="Hattori M."/>
            <person name="Heyl A."/>
            <person name="Hirai T."/>
            <person name="Hiwatashi Y."/>
            <person name="Ishikawa M."/>
            <person name="Iwata M."/>
            <person name="Karol K.G."/>
            <person name="Koehler B."/>
            <person name="Kolukisaoglu U."/>
            <person name="Kubo M."/>
            <person name="Kurata T."/>
            <person name="Lalonde S."/>
            <person name="Li K."/>
            <person name="Li Y."/>
            <person name="Litt A."/>
            <person name="Lyons E."/>
            <person name="Manning G."/>
            <person name="Maruyama T."/>
            <person name="Michael T.P."/>
            <person name="Mikami K."/>
            <person name="Miyazaki S."/>
            <person name="Morinaga S."/>
            <person name="Murata T."/>
            <person name="Mueller-Roeber B."/>
            <person name="Nelson D.R."/>
            <person name="Obara M."/>
            <person name="Oguri Y."/>
            <person name="Olmstead R.G."/>
            <person name="Onodera N."/>
            <person name="Petersen B.L."/>
            <person name="Pils B."/>
            <person name="Prigge M."/>
            <person name="Rensing S.A."/>
            <person name="Riano-Pachon D.M."/>
            <person name="Roberts A.W."/>
            <person name="Sato Y."/>
            <person name="Scheller H.V."/>
            <person name="Schulz B."/>
            <person name="Schulz C."/>
            <person name="Shakirov E.V."/>
            <person name="Shibagaki N."/>
            <person name="Shinohara N."/>
            <person name="Shippen D.E."/>
            <person name="Soerensen I."/>
            <person name="Sotooka R."/>
            <person name="Sugimoto N."/>
            <person name="Sugita M."/>
            <person name="Sumikawa N."/>
            <person name="Tanurdzic M."/>
            <person name="Theissen G."/>
            <person name="Ulvskov P."/>
            <person name="Wakazuki S."/>
            <person name="Weng J.K."/>
            <person name="Willats W.W."/>
            <person name="Wipf D."/>
            <person name="Wolf P.G."/>
            <person name="Yang L."/>
            <person name="Zimmer A.D."/>
            <person name="Zhu Q."/>
            <person name="Mitros T."/>
            <person name="Hellsten U."/>
            <person name="Loque D."/>
            <person name="Otillar R."/>
            <person name="Salamov A."/>
            <person name="Schmutz J."/>
            <person name="Shapiro H."/>
            <person name="Lindquist E."/>
            <person name="Lucas S."/>
            <person name="Rokhsar D."/>
            <person name="Grigoriev I.V."/>
        </authorList>
    </citation>
    <scope>NUCLEOTIDE SEQUENCE [LARGE SCALE GENOMIC DNA]</scope>
</reference>
<evidence type="ECO:0000256" key="8">
    <source>
        <dbReference type="ARBA" id="ARBA00023303"/>
    </source>
</evidence>
<evidence type="ECO:0000256" key="7">
    <source>
        <dbReference type="ARBA" id="ARBA00023286"/>
    </source>
</evidence>
<dbReference type="AlphaFoldDB" id="D8R498"/>
<dbReference type="SUPFAM" id="SSF81324">
    <property type="entry name" value="Voltage-gated potassium channels"/>
    <property type="match status" value="1"/>
</dbReference>
<feature type="transmembrane region" description="Helical" evidence="10">
    <location>
        <begin position="248"/>
        <end position="273"/>
    </location>
</feature>
<dbReference type="KEGG" id="smo:SELMODRAFT_84488"/>
<dbReference type="PANTHER" id="PTHR45651:SF14">
    <property type="entry name" value="CYCLIC NUCLEOTIDE-GATED ION CHANNEL 4"/>
    <property type="match status" value="1"/>
</dbReference>
<keyword evidence="13" id="KW-1185">Reference proteome</keyword>
<dbReference type="InParanoid" id="D8R498"/>
<keyword evidence="7" id="KW-0813">Transport</keyword>
<evidence type="ECO:0000259" key="11">
    <source>
        <dbReference type="PROSITE" id="PS50042"/>
    </source>
</evidence>
<dbReference type="InterPro" id="IPR000595">
    <property type="entry name" value="cNMP-bd_dom"/>
</dbReference>
<feature type="region of interest" description="Disordered" evidence="9">
    <location>
        <begin position="26"/>
        <end position="65"/>
    </location>
</feature>
<keyword evidence="8" id="KW-0407">Ion channel</keyword>
<accession>D8R498</accession>
<dbReference type="HOGENOM" id="CLU_013069_3_1_1"/>
<feature type="compositionally biased region" description="Polar residues" evidence="9">
    <location>
        <begin position="30"/>
        <end position="54"/>
    </location>
</feature>
<feature type="transmembrane region" description="Helical" evidence="10">
    <location>
        <begin position="208"/>
        <end position="227"/>
    </location>
</feature>
<dbReference type="Gene3D" id="2.60.120.10">
    <property type="entry name" value="Jelly Rolls"/>
    <property type="match status" value="1"/>
</dbReference>
<dbReference type="SMART" id="SM00100">
    <property type="entry name" value="cNMP"/>
    <property type="match status" value="1"/>
</dbReference>
<dbReference type="eggNOG" id="KOG0498">
    <property type="taxonomic scope" value="Eukaryota"/>
</dbReference>
<proteinExistence type="inferred from homology"/>